<dbReference type="SUPFAM" id="SSF75304">
    <property type="entry name" value="Amidase signature (AS) enzymes"/>
    <property type="match status" value="1"/>
</dbReference>
<dbReference type="OrthoDB" id="6428749at2759"/>
<organism evidence="2">
    <name type="scientific">Medioppia subpectinata</name>
    <dbReference type="NCBI Taxonomy" id="1979941"/>
    <lineage>
        <taxon>Eukaryota</taxon>
        <taxon>Metazoa</taxon>
        <taxon>Ecdysozoa</taxon>
        <taxon>Arthropoda</taxon>
        <taxon>Chelicerata</taxon>
        <taxon>Arachnida</taxon>
        <taxon>Acari</taxon>
        <taxon>Acariformes</taxon>
        <taxon>Sarcoptiformes</taxon>
        <taxon>Oribatida</taxon>
        <taxon>Brachypylina</taxon>
        <taxon>Oppioidea</taxon>
        <taxon>Oppiidae</taxon>
        <taxon>Medioppia</taxon>
    </lineage>
</organism>
<name>A0A7R9Q5E3_9ACAR</name>
<dbReference type="Proteomes" id="UP000759131">
    <property type="component" value="Unassembled WGS sequence"/>
</dbReference>
<feature type="domain" description="Amidase" evidence="1">
    <location>
        <begin position="22"/>
        <end position="120"/>
    </location>
</feature>
<feature type="non-terminal residue" evidence="2">
    <location>
        <position position="1"/>
    </location>
</feature>
<dbReference type="GO" id="GO:0012505">
    <property type="term" value="C:endomembrane system"/>
    <property type="evidence" value="ECO:0007669"/>
    <property type="project" value="TreeGrafter"/>
</dbReference>
<protein>
    <recommendedName>
        <fullName evidence="1">Amidase domain-containing protein</fullName>
    </recommendedName>
</protein>
<dbReference type="EMBL" id="OC866389">
    <property type="protein sequence ID" value="CAD7632932.1"/>
    <property type="molecule type" value="Genomic_DNA"/>
</dbReference>
<dbReference type="PANTHER" id="PTHR43372">
    <property type="entry name" value="FATTY-ACID AMIDE HYDROLASE"/>
    <property type="match status" value="1"/>
</dbReference>
<evidence type="ECO:0000313" key="2">
    <source>
        <dbReference type="EMBL" id="CAD7632932.1"/>
    </source>
</evidence>
<dbReference type="AlphaFoldDB" id="A0A7R9Q5E3"/>
<keyword evidence="3" id="KW-1185">Reference proteome</keyword>
<proteinExistence type="predicted"/>
<accession>A0A7R9Q5E3</accession>
<dbReference type="PANTHER" id="PTHR43372:SF3">
    <property type="entry name" value="AT07710P-RELATED"/>
    <property type="match status" value="1"/>
</dbReference>
<dbReference type="InterPro" id="IPR036928">
    <property type="entry name" value="AS_sf"/>
</dbReference>
<sequence length="142" mass="15938">IEILKSLYGGSDHTFQALYVAYVTGKPVAEQVLQKYNKIREELRREVYEILGDDGILLFPTHPDSCVKLNATLFNSGNVCYTMAFNCLRVAITQVPLGLNSDRLPLGVQVIAKPFNDHLTIAVAEEFERRFGGWVPPTRVNI</sequence>
<evidence type="ECO:0000259" key="1">
    <source>
        <dbReference type="Pfam" id="PF01425"/>
    </source>
</evidence>
<dbReference type="Gene3D" id="3.90.1300.10">
    <property type="entry name" value="Amidase signature (AS) domain"/>
    <property type="match status" value="1"/>
</dbReference>
<dbReference type="InterPro" id="IPR023631">
    <property type="entry name" value="Amidase_dom"/>
</dbReference>
<dbReference type="Pfam" id="PF01425">
    <property type="entry name" value="Amidase"/>
    <property type="match status" value="1"/>
</dbReference>
<reference evidence="2" key="1">
    <citation type="submission" date="2020-11" db="EMBL/GenBank/DDBJ databases">
        <authorList>
            <person name="Tran Van P."/>
        </authorList>
    </citation>
    <scope>NUCLEOTIDE SEQUENCE</scope>
</reference>
<evidence type="ECO:0000313" key="3">
    <source>
        <dbReference type="Proteomes" id="UP000759131"/>
    </source>
</evidence>
<dbReference type="EMBL" id="CAJPIZ010011814">
    <property type="protein sequence ID" value="CAG2113362.1"/>
    <property type="molecule type" value="Genomic_DNA"/>
</dbReference>
<dbReference type="InterPro" id="IPR052739">
    <property type="entry name" value="FAAH2"/>
</dbReference>
<gene>
    <name evidence="2" type="ORF">OSB1V03_LOCUS13331</name>
</gene>